<sequence length="219" mass="24344">MPNRSSFGVNWINQHLRHSASLTNINVKNNSSEPNLTEQLTQCSMVSNAKVFKNHRMNLFLRDSYQATVDFQRENPGPIEPFFDNPIKKSSRTSTETLKNHSSKHSSHISHRKAGSEDARSSSSTATAMASVTQSPSDATLLDNNLDSTTLNNQLSHSTNSQSNQKQLLLVRSQFQYGAKENLFPTGKFGLKRGFIKIAKLFKKSSSHSQNALPPTPLV</sequence>
<dbReference type="AlphaFoldDB" id="A0A137PGC6"/>
<name>A0A137PGC6_CONC2</name>
<keyword evidence="3" id="KW-1185">Reference proteome</keyword>
<gene>
    <name evidence="2" type="ORF">CONCODRAFT_77057</name>
</gene>
<protein>
    <submittedName>
        <fullName evidence="2">Uncharacterized protein</fullName>
    </submittedName>
</protein>
<reference evidence="2 3" key="1">
    <citation type="journal article" date="2015" name="Genome Biol. Evol.">
        <title>Phylogenomic analyses indicate that early fungi evolved digesting cell walls of algal ancestors of land plants.</title>
        <authorList>
            <person name="Chang Y."/>
            <person name="Wang S."/>
            <person name="Sekimoto S."/>
            <person name="Aerts A.L."/>
            <person name="Choi C."/>
            <person name="Clum A."/>
            <person name="LaButti K.M."/>
            <person name="Lindquist E.A."/>
            <person name="Yee Ngan C."/>
            <person name="Ohm R.A."/>
            <person name="Salamov A.A."/>
            <person name="Grigoriev I.V."/>
            <person name="Spatafora J.W."/>
            <person name="Berbee M.L."/>
        </authorList>
    </citation>
    <scope>NUCLEOTIDE SEQUENCE [LARGE SCALE GENOMIC DNA]</scope>
    <source>
        <strain evidence="2 3">NRRL 28638</strain>
    </source>
</reference>
<organism evidence="2 3">
    <name type="scientific">Conidiobolus coronatus (strain ATCC 28846 / CBS 209.66 / NRRL 28638)</name>
    <name type="common">Delacroixia coronata</name>
    <dbReference type="NCBI Taxonomy" id="796925"/>
    <lineage>
        <taxon>Eukaryota</taxon>
        <taxon>Fungi</taxon>
        <taxon>Fungi incertae sedis</taxon>
        <taxon>Zoopagomycota</taxon>
        <taxon>Entomophthoromycotina</taxon>
        <taxon>Entomophthoromycetes</taxon>
        <taxon>Entomophthorales</taxon>
        <taxon>Ancylistaceae</taxon>
        <taxon>Conidiobolus</taxon>
    </lineage>
</organism>
<evidence type="ECO:0000313" key="2">
    <source>
        <dbReference type="EMBL" id="KXN74056.1"/>
    </source>
</evidence>
<feature type="non-terminal residue" evidence="2">
    <location>
        <position position="219"/>
    </location>
</feature>
<feature type="compositionally biased region" description="Low complexity" evidence="1">
    <location>
        <begin position="121"/>
        <end position="156"/>
    </location>
</feature>
<evidence type="ECO:0000313" key="3">
    <source>
        <dbReference type="Proteomes" id="UP000070444"/>
    </source>
</evidence>
<feature type="region of interest" description="Disordered" evidence="1">
    <location>
        <begin position="72"/>
        <end position="164"/>
    </location>
</feature>
<proteinExistence type="predicted"/>
<feature type="compositionally biased region" description="Basic residues" evidence="1">
    <location>
        <begin position="101"/>
        <end position="113"/>
    </location>
</feature>
<dbReference type="EMBL" id="KQ964428">
    <property type="protein sequence ID" value="KXN74056.1"/>
    <property type="molecule type" value="Genomic_DNA"/>
</dbReference>
<dbReference type="Proteomes" id="UP000070444">
    <property type="component" value="Unassembled WGS sequence"/>
</dbReference>
<evidence type="ECO:0000256" key="1">
    <source>
        <dbReference type="SAM" id="MobiDB-lite"/>
    </source>
</evidence>
<accession>A0A137PGC6</accession>